<protein>
    <submittedName>
        <fullName evidence="8">MFS transporter</fullName>
    </submittedName>
</protein>
<comment type="subcellular location">
    <subcellularLocation>
        <location evidence="1">Membrane</location>
        <topology evidence="1">Multi-pass membrane protein</topology>
    </subcellularLocation>
</comment>
<dbReference type="Gene3D" id="1.20.1250.20">
    <property type="entry name" value="MFS general substrate transporter like domains"/>
    <property type="match status" value="1"/>
</dbReference>
<feature type="transmembrane region" description="Helical" evidence="6">
    <location>
        <begin position="420"/>
        <end position="444"/>
    </location>
</feature>
<evidence type="ECO:0000313" key="9">
    <source>
        <dbReference type="Proteomes" id="UP000271590"/>
    </source>
</evidence>
<keyword evidence="3 6" id="KW-1133">Transmembrane helix</keyword>
<comment type="caution">
    <text evidence="8">The sequence shown here is derived from an EMBL/GenBank/DDBJ whole genome shotgun (WGS) entry which is preliminary data.</text>
</comment>
<feature type="transmembrane region" description="Helical" evidence="6">
    <location>
        <begin position="354"/>
        <end position="373"/>
    </location>
</feature>
<evidence type="ECO:0000256" key="3">
    <source>
        <dbReference type="ARBA" id="ARBA00022989"/>
    </source>
</evidence>
<sequence length="498" mass="50463">MPAASSNSTAAANPSSLHPASSATWSELFSGRNGWRALALTGGVALHAVNVHIVTTVLPSVVNEIGGLDWYAWSTTLFVVGSILGATLSVRLLARLGPRGACLAALVVFSAGSMACALAPAMPWLLAGRTVQGLGGGLLAALSYALIQLVFAPRLWPRAVALVSGMWGVATLCGPAVGGLFAQAGHWRWAFWSLLPLAAVQALLVAVQLRPAAGVRHERPSAMPRIPALQIGLLAASVLVIAASEFWPALAWQAAGVVLGLGLGVAATRIDRRAAVRLLPTGAYALRTPMGAIYASVVLLLIGTTTEIFVPYFLQLLHGHSPLSAGYLTAAMAGGWSAGSLLSSGRSGAGADRMLRAGPVACTLGLAALALLLPAPGRFAPGLEMLLAAIALAAVGLGVGIGWPHLVTRVMSLAPAGQEGLASASITTVQLYGMAVGAAVAGLVSNAAGLSEPGGAAGARSAAAWLFASFAFAPALAAWLVVRFVAARRLIGVLKQPT</sequence>
<feature type="transmembrane region" description="Helical" evidence="6">
    <location>
        <begin position="37"/>
        <end position="58"/>
    </location>
</feature>
<proteinExistence type="predicted"/>
<accession>A0A3P3ES12</accession>
<dbReference type="Pfam" id="PF07690">
    <property type="entry name" value="MFS_1"/>
    <property type="match status" value="1"/>
</dbReference>
<feature type="transmembrane region" description="Helical" evidence="6">
    <location>
        <begin position="101"/>
        <end position="122"/>
    </location>
</feature>
<name>A0A3P3ES12_9BURK</name>
<feature type="transmembrane region" description="Helical" evidence="6">
    <location>
        <begin position="228"/>
        <end position="244"/>
    </location>
</feature>
<feature type="transmembrane region" description="Helical" evidence="6">
    <location>
        <begin position="250"/>
        <end position="270"/>
    </location>
</feature>
<reference evidence="8 9" key="1">
    <citation type="submission" date="2018-11" db="EMBL/GenBank/DDBJ databases">
        <title>The genome of Variovorax sp T529.</title>
        <authorList>
            <person name="Gao J."/>
        </authorList>
    </citation>
    <scope>NUCLEOTIDE SEQUENCE [LARGE SCALE GENOMIC DNA]</scope>
    <source>
        <strain evidence="8 9">T529</strain>
    </source>
</reference>
<feature type="region of interest" description="Disordered" evidence="5">
    <location>
        <begin position="1"/>
        <end position="20"/>
    </location>
</feature>
<dbReference type="GO" id="GO:0005886">
    <property type="term" value="C:plasma membrane"/>
    <property type="evidence" value="ECO:0007669"/>
    <property type="project" value="TreeGrafter"/>
</dbReference>
<dbReference type="PANTHER" id="PTHR23501">
    <property type="entry name" value="MAJOR FACILITATOR SUPERFAMILY"/>
    <property type="match status" value="1"/>
</dbReference>
<feature type="transmembrane region" description="Helical" evidence="6">
    <location>
        <begin position="159"/>
        <end position="183"/>
    </location>
</feature>
<dbReference type="InterPro" id="IPR011701">
    <property type="entry name" value="MFS"/>
</dbReference>
<evidence type="ECO:0000256" key="4">
    <source>
        <dbReference type="ARBA" id="ARBA00023136"/>
    </source>
</evidence>
<evidence type="ECO:0000256" key="1">
    <source>
        <dbReference type="ARBA" id="ARBA00004141"/>
    </source>
</evidence>
<evidence type="ECO:0000256" key="6">
    <source>
        <dbReference type="SAM" id="Phobius"/>
    </source>
</evidence>
<dbReference type="Proteomes" id="UP000271590">
    <property type="component" value="Unassembled WGS sequence"/>
</dbReference>
<feature type="transmembrane region" description="Helical" evidence="6">
    <location>
        <begin position="70"/>
        <end position="94"/>
    </location>
</feature>
<dbReference type="RefSeq" id="WP_124958563.1">
    <property type="nucleotide sequence ID" value="NZ_RQXU01000005.1"/>
</dbReference>
<feature type="transmembrane region" description="Helical" evidence="6">
    <location>
        <begin position="385"/>
        <end position="408"/>
    </location>
</feature>
<feature type="transmembrane region" description="Helical" evidence="6">
    <location>
        <begin position="291"/>
        <end position="313"/>
    </location>
</feature>
<feature type="transmembrane region" description="Helical" evidence="6">
    <location>
        <begin position="134"/>
        <end position="152"/>
    </location>
</feature>
<evidence type="ECO:0000256" key="2">
    <source>
        <dbReference type="ARBA" id="ARBA00022692"/>
    </source>
</evidence>
<feature type="domain" description="Major facilitator superfamily (MFS) profile" evidence="7">
    <location>
        <begin position="36"/>
        <end position="489"/>
    </location>
</feature>
<feature type="transmembrane region" description="Helical" evidence="6">
    <location>
        <begin position="189"/>
        <end position="207"/>
    </location>
</feature>
<evidence type="ECO:0000313" key="8">
    <source>
        <dbReference type="EMBL" id="RRH89199.1"/>
    </source>
</evidence>
<evidence type="ECO:0000259" key="7">
    <source>
        <dbReference type="PROSITE" id="PS50850"/>
    </source>
</evidence>
<feature type="compositionally biased region" description="Low complexity" evidence="5">
    <location>
        <begin position="1"/>
        <end position="16"/>
    </location>
</feature>
<dbReference type="AlphaFoldDB" id="A0A3P3ES12"/>
<organism evidence="8 9">
    <name type="scientific">Variovorax beijingensis</name>
    <dbReference type="NCBI Taxonomy" id="2496117"/>
    <lineage>
        <taxon>Bacteria</taxon>
        <taxon>Pseudomonadati</taxon>
        <taxon>Pseudomonadota</taxon>
        <taxon>Betaproteobacteria</taxon>
        <taxon>Burkholderiales</taxon>
        <taxon>Comamonadaceae</taxon>
        <taxon>Variovorax</taxon>
    </lineage>
</organism>
<dbReference type="GO" id="GO:0022857">
    <property type="term" value="F:transmembrane transporter activity"/>
    <property type="evidence" value="ECO:0007669"/>
    <property type="project" value="InterPro"/>
</dbReference>
<dbReference type="SUPFAM" id="SSF103473">
    <property type="entry name" value="MFS general substrate transporter"/>
    <property type="match status" value="1"/>
</dbReference>
<keyword evidence="4 6" id="KW-0472">Membrane</keyword>
<dbReference type="PROSITE" id="PS50850">
    <property type="entry name" value="MFS"/>
    <property type="match status" value="1"/>
</dbReference>
<dbReference type="EMBL" id="RQXU01000005">
    <property type="protein sequence ID" value="RRH89199.1"/>
    <property type="molecule type" value="Genomic_DNA"/>
</dbReference>
<dbReference type="PANTHER" id="PTHR23501:SF154">
    <property type="entry name" value="MULTIDRUG-EFFLUX TRANSPORTER RV1634-RELATED"/>
    <property type="match status" value="1"/>
</dbReference>
<dbReference type="InterPro" id="IPR020846">
    <property type="entry name" value="MFS_dom"/>
</dbReference>
<evidence type="ECO:0000256" key="5">
    <source>
        <dbReference type="SAM" id="MobiDB-lite"/>
    </source>
</evidence>
<keyword evidence="2 6" id="KW-0812">Transmembrane</keyword>
<dbReference type="InterPro" id="IPR036259">
    <property type="entry name" value="MFS_trans_sf"/>
</dbReference>
<feature type="transmembrane region" description="Helical" evidence="6">
    <location>
        <begin position="464"/>
        <end position="486"/>
    </location>
</feature>
<feature type="transmembrane region" description="Helical" evidence="6">
    <location>
        <begin position="325"/>
        <end position="342"/>
    </location>
</feature>
<gene>
    <name evidence="8" type="ORF">EH244_11685</name>
</gene>
<dbReference type="Gene3D" id="1.20.1720.10">
    <property type="entry name" value="Multidrug resistance protein D"/>
    <property type="match status" value="1"/>
</dbReference>